<proteinExistence type="inferred from homology"/>
<evidence type="ECO:0000256" key="3">
    <source>
        <dbReference type="ARBA" id="ARBA00022705"/>
    </source>
</evidence>
<evidence type="ECO:0000256" key="5">
    <source>
        <dbReference type="ARBA" id="ARBA00022771"/>
    </source>
</evidence>
<dbReference type="InterPro" id="IPR007199">
    <property type="entry name" value="Rep_factor-A_N"/>
</dbReference>
<dbReference type="FunCoup" id="G8YQ64">
    <property type="interactions" value="1942"/>
</dbReference>
<dbReference type="GO" id="GO:0008270">
    <property type="term" value="F:zinc ion binding"/>
    <property type="evidence" value="ECO:0007669"/>
    <property type="project" value="UniProtKB-KW"/>
</dbReference>
<comment type="function">
    <text evidence="9">As part of the replication protein A (RPA/RP-A), a single-stranded DNA-binding heterotrimeric complex, may play an essential role in DNA replication, recombination and repair. Binds and stabilizes single-stranded DNA intermediates, preventing complementary DNA reannealing and recruiting different proteins involved in DNA metabolism.</text>
</comment>
<name>G8YQ64_PICSO</name>
<dbReference type="GO" id="GO:0003697">
    <property type="term" value="F:single-stranded DNA binding"/>
    <property type="evidence" value="ECO:0007669"/>
    <property type="project" value="UniProtKB-ARBA"/>
</dbReference>
<dbReference type="InterPro" id="IPR004365">
    <property type="entry name" value="NA-bd_OB_tRNA"/>
</dbReference>
<evidence type="ECO:0000256" key="2">
    <source>
        <dbReference type="ARBA" id="ARBA00005690"/>
    </source>
</evidence>
<dbReference type="Pfam" id="PF01336">
    <property type="entry name" value="tRNA_anti-codon"/>
    <property type="match status" value="1"/>
</dbReference>
<dbReference type="GO" id="GO:0006281">
    <property type="term" value="P:DNA repair"/>
    <property type="evidence" value="ECO:0007669"/>
    <property type="project" value="InterPro"/>
</dbReference>
<dbReference type="SUPFAM" id="SSF50249">
    <property type="entry name" value="Nucleic acid-binding proteins"/>
    <property type="match status" value="4"/>
</dbReference>
<dbReference type="FunFam" id="2.40.50.140:FF:000090">
    <property type="entry name" value="Replication protein A subunit"/>
    <property type="match status" value="1"/>
</dbReference>
<evidence type="ECO:0000259" key="13">
    <source>
        <dbReference type="Pfam" id="PF08646"/>
    </source>
</evidence>
<dbReference type="OrthoDB" id="1751331at2759"/>
<reference evidence="15 16" key="1">
    <citation type="journal article" date="2012" name="G3 (Bethesda)">
        <title>Pichia sorbitophila, an interspecies yeast hybrid reveals early steps of genome resolution following polyploidization.</title>
        <authorList>
            <person name="Leh Louis V."/>
            <person name="Despons L."/>
            <person name="Friedrich A."/>
            <person name="Martin T."/>
            <person name="Durrens P."/>
            <person name="Casaregola S."/>
            <person name="Neuveglise C."/>
            <person name="Fairhead C."/>
            <person name="Marck C."/>
            <person name="Cruz J.A."/>
            <person name="Straub M.L."/>
            <person name="Kugler V."/>
            <person name="Sacerdot C."/>
            <person name="Uzunov Z."/>
            <person name="Thierry A."/>
            <person name="Weiss S."/>
            <person name="Bleykasten C."/>
            <person name="De Montigny J."/>
            <person name="Jacques N."/>
            <person name="Jung P."/>
            <person name="Lemaire M."/>
            <person name="Mallet S."/>
            <person name="Morel G."/>
            <person name="Richard G.F."/>
            <person name="Sarkar A."/>
            <person name="Savel G."/>
            <person name="Schacherer J."/>
            <person name="Seret M.L."/>
            <person name="Talla E."/>
            <person name="Samson G."/>
            <person name="Jubin C."/>
            <person name="Poulain J."/>
            <person name="Vacherie B."/>
            <person name="Barbe V."/>
            <person name="Pelletier E."/>
            <person name="Sherman D.J."/>
            <person name="Westhof E."/>
            <person name="Weissenbach J."/>
            <person name="Baret P.V."/>
            <person name="Wincker P."/>
            <person name="Gaillardin C."/>
            <person name="Dujon B."/>
            <person name="Souciet J.L."/>
        </authorList>
    </citation>
    <scope>NUCLEOTIDE SEQUENCE [LARGE SCALE GENOMIC DNA]</scope>
    <source>
        <strain evidence="16">ATCC MYA-4447 / BCRC 22081 / CBS 7064 / NBRC 10061 / NRRL Y-12695</strain>
    </source>
</reference>
<keyword evidence="5 9" id="KW-0863">Zinc-finger</keyword>
<sequence length="629" mass="70670">MTDTAGELGLTVGVLKGLLSKNERSFYEGKPIIVQVSNIKIIDQSPDGGNGESSIKYRVLLNDGQYSLHGLITSECVPYCEANGFRKTSVISVQDYNLVTTQKHIMIINSLEVKHQTSTKITGNIASCDAYYAEHPDEDFLELVKRNQVGDSFSDNKVQPPSNRSVSPSNGAAPKGASMFQQRQVNAIEQLSPYQNHWTIKARVSYKGDIRKWSNARGEGKLFNVNFLDESDEIRATAFNDLADKFYQQLEEGKVYYVSKARIQQSKPQFSHLSHPYELALDRDTVIEECFDTSNVPKIHFNFTKLNDIENAEANSIVDVIGVLKEVNPVFQITAKSTGKPFDRRNITIVDDSNVAITVGLWNTSAVDFTVSEGSVIAFKGCKIQDFAGRSLTLTHAGSMMVNPDTPEAYSLKGWFDNKGVHENFKSLKNENSATKNAFNSRKSILQAQEENLGMSEKPDFFNIKATINFFKTENFCYPACNNVLDSGSQQLSNTCNRKVVEQSDGTWRCEKCDMNFAEPHYRYILNCSVMDSTGQLWITLFDQEAQKLFGIPAGELLKLKEQQMNGENSEFQKIINDVTMKGFNFRLKARQDSYNGVLRVRYQVLSISDVDFNAECDHLITQLSSMLN</sequence>
<dbReference type="eggNOG" id="KOG0851">
    <property type="taxonomic scope" value="Eukaryota"/>
</dbReference>
<evidence type="ECO:0000256" key="7">
    <source>
        <dbReference type="ARBA" id="ARBA00023125"/>
    </source>
</evidence>
<comment type="subcellular location">
    <subcellularLocation>
        <location evidence="1 9">Nucleus</location>
    </subcellularLocation>
</comment>
<dbReference type="GO" id="GO:0006260">
    <property type="term" value="P:DNA replication"/>
    <property type="evidence" value="ECO:0007669"/>
    <property type="project" value="UniProtKB-KW"/>
</dbReference>
<protein>
    <recommendedName>
        <fullName evidence="9">Replication protein A subunit</fullName>
    </recommendedName>
</protein>
<comment type="similarity">
    <text evidence="2 9">Belongs to the replication factor A protein 1 family.</text>
</comment>
<dbReference type="Pfam" id="PF04057">
    <property type="entry name" value="Rep-A_N"/>
    <property type="match status" value="1"/>
</dbReference>
<keyword evidence="4 9" id="KW-0479">Metal-binding</keyword>
<evidence type="ECO:0000259" key="12">
    <source>
        <dbReference type="Pfam" id="PF04057"/>
    </source>
</evidence>
<dbReference type="InterPro" id="IPR047192">
    <property type="entry name" value="Euk_RPA1_DBD_C"/>
</dbReference>
<keyword evidence="8 9" id="KW-0539">Nucleus</keyword>
<dbReference type="HOGENOM" id="CLU_012393_2_0_1"/>
<dbReference type="EMBL" id="FO082056">
    <property type="protein sequence ID" value="CCE78799.1"/>
    <property type="molecule type" value="Genomic_DNA"/>
</dbReference>
<evidence type="ECO:0000256" key="9">
    <source>
        <dbReference type="RuleBase" id="RU364130"/>
    </source>
</evidence>
<dbReference type="GO" id="GO:0000781">
    <property type="term" value="C:chromosome, telomeric region"/>
    <property type="evidence" value="ECO:0007669"/>
    <property type="project" value="UniProtKB-ARBA"/>
</dbReference>
<feature type="domain" description="OB" evidence="11">
    <location>
        <begin position="198"/>
        <end position="268"/>
    </location>
</feature>
<dbReference type="GO" id="GO:0006310">
    <property type="term" value="P:DNA recombination"/>
    <property type="evidence" value="ECO:0007669"/>
    <property type="project" value="InterPro"/>
</dbReference>
<dbReference type="NCBIfam" id="TIGR00617">
    <property type="entry name" value="rpa1"/>
    <property type="match status" value="1"/>
</dbReference>
<evidence type="ECO:0000256" key="4">
    <source>
        <dbReference type="ARBA" id="ARBA00022723"/>
    </source>
</evidence>
<dbReference type="GO" id="GO:0005662">
    <property type="term" value="C:DNA replication factor A complex"/>
    <property type="evidence" value="ECO:0007669"/>
    <property type="project" value="UniProtKB-ARBA"/>
</dbReference>
<feature type="compositionally biased region" description="Polar residues" evidence="10">
    <location>
        <begin position="152"/>
        <end position="170"/>
    </location>
</feature>
<dbReference type="CDD" id="cd04475">
    <property type="entry name" value="RPA1_DBD_B"/>
    <property type="match status" value="1"/>
</dbReference>
<evidence type="ECO:0000256" key="1">
    <source>
        <dbReference type="ARBA" id="ARBA00004123"/>
    </source>
</evidence>
<dbReference type="PANTHER" id="PTHR47165">
    <property type="entry name" value="OS03G0429900 PROTEIN"/>
    <property type="match status" value="1"/>
</dbReference>
<dbReference type="Pfam" id="PF16900">
    <property type="entry name" value="REPA_OB_2"/>
    <property type="match status" value="1"/>
</dbReference>
<evidence type="ECO:0000256" key="6">
    <source>
        <dbReference type="ARBA" id="ARBA00022833"/>
    </source>
</evidence>
<accession>G8YQ64</accession>
<keyword evidence="16" id="KW-1185">Reference proteome</keyword>
<keyword evidence="6 9" id="KW-0862">Zinc</keyword>
<dbReference type="InterPro" id="IPR013955">
    <property type="entry name" value="Rep_factor-A_C"/>
</dbReference>
<dbReference type="InterPro" id="IPR012340">
    <property type="entry name" value="NA-bd_OB-fold"/>
</dbReference>
<evidence type="ECO:0000256" key="8">
    <source>
        <dbReference type="ARBA" id="ARBA00023242"/>
    </source>
</evidence>
<dbReference type="InterPro" id="IPR004591">
    <property type="entry name" value="Rfa1"/>
</dbReference>
<keyword evidence="7 9" id="KW-0238">DNA-binding</keyword>
<dbReference type="Gene3D" id="2.40.50.140">
    <property type="entry name" value="Nucleic acid-binding proteins"/>
    <property type="match status" value="4"/>
</dbReference>
<organism evidence="15 16">
    <name type="scientific">Pichia sorbitophila (strain ATCC MYA-4447 / BCRC 22081 / CBS 7064 / NBRC 10061 / NRRL Y-12695)</name>
    <name type="common">Hybrid yeast</name>
    <dbReference type="NCBI Taxonomy" id="559304"/>
    <lineage>
        <taxon>Eukaryota</taxon>
        <taxon>Fungi</taxon>
        <taxon>Dikarya</taxon>
        <taxon>Ascomycota</taxon>
        <taxon>Saccharomycotina</taxon>
        <taxon>Pichiomycetes</taxon>
        <taxon>Debaryomycetaceae</taxon>
        <taxon>Millerozyma</taxon>
    </lineage>
</organism>
<evidence type="ECO:0000256" key="10">
    <source>
        <dbReference type="SAM" id="MobiDB-lite"/>
    </source>
</evidence>
<evidence type="ECO:0000313" key="16">
    <source>
        <dbReference type="Proteomes" id="UP000005222"/>
    </source>
</evidence>
<evidence type="ECO:0000259" key="14">
    <source>
        <dbReference type="Pfam" id="PF16900"/>
    </source>
</evidence>
<dbReference type="InParanoid" id="G8YQ64"/>
<dbReference type="AlphaFoldDB" id="G8YQ64"/>
<feature type="domain" description="Replication protein A OB" evidence="14">
    <location>
        <begin position="306"/>
        <end position="403"/>
    </location>
</feature>
<keyword evidence="3 9" id="KW-0235">DNA replication</keyword>
<feature type="domain" description="Replication factor A C-terminal" evidence="13">
    <location>
        <begin position="461"/>
        <end position="620"/>
    </location>
</feature>
<dbReference type="CDD" id="cd04476">
    <property type="entry name" value="RPA1_DBD_C"/>
    <property type="match status" value="1"/>
</dbReference>
<feature type="domain" description="Replication factor-A protein 1 N-terminal" evidence="12">
    <location>
        <begin position="10"/>
        <end position="113"/>
    </location>
</feature>
<evidence type="ECO:0000313" key="15">
    <source>
        <dbReference type="EMBL" id="CCE78799.1"/>
    </source>
</evidence>
<dbReference type="Proteomes" id="UP000005222">
    <property type="component" value="Chromosome D"/>
</dbReference>
<dbReference type="STRING" id="559304.G8YQ64"/>
<comment type="subunit">
    <text evidence="9">Component of the heterotrimeric canonical replication protein A complex (RPA).</text>
</comment>
<evidence type="ECO:0000259" key="11">
    <source>
        <dbReference type="Pfam" id="PF01336"/>
    </source>
</evidence>
<dbReference type="PANTHER" id="PTHR47165:SF4">
    <property type="entry name" value="OS03G0429900 PROTEIN"/>
    <property type="match status" value="1"/>
</dbReference>
<dbReference type="GO" id="GO:0007004">
    <property type="term" value="P:telomere maintenance via telomerase"/>
    <property type="evidence" value="ECO:0007669"/>
    <property type="project" value="UniProtKB-ARBA"/>
</dbReference>
<dbReference type="OMA" id="DQCDAFY"/>
<feature type="region of interest" description="Disordered" evidence="10">
    <location>
        <begin position="152"/>
        <end position="179"/>
    </location>
</feature>
<dbReference type="InterPro" id="IPR031657">
    <property type="entry name" value="REPA_OB_2"/>
</dbReference>
<dbReference type="FunFam" id="2.40.50.140:FF:000041">
    <property type="entry name" value="Replication protein A subunit"/>
    <property type="match status" value="1"/>
</dbReference>
<gene>
    <name evidence="15" type="primary">Piso0_000828</name>
    <name evidence="15" type="ORF">GNLVRS01_PISO0D05019g</name>
</gene>
<dbReference type="CDD" id="cd04474">
    <property type="entry name" value="RPA1_DBD_A"/>
    <property type="match status" value="1"/>
</dbReference>
<dbReference type="Pfam" id="PF08646">
    <property type="entry name" value="Rep_fac-A_C"/>
    <property type="match status" value="1"/>
</dbReference>
<dbReference type="FunFam" id="2.40.50.140:FF:000064">
    <property type="entry name" value="Replication protein A subunit"/>
    <property type="match status" value="1"/>
</dbReference>